<name>A0ABD2J5S0_9BILA</name>
<accession>A0ABD2J5S0</accession>
<dbReference type="AlphaFoldDB" id="A0ABD2J5S0"/>
<reference evidence="3 4" key="1">
    <citation type="submission" date="2024-10" db="EMBL/GenBank/DDBJ databases">
        <authorList>
            <person name="Kim D."/>
        </authorList>
    </citation>
    <scope>NUCLEOTIDE SEQUENCE [LARGE SCALE GENOMIC DNA]</scope>
    <source>
        <strain evidence="3">BH-2024</strain>
    </source>
</reference>
<comment type="caution">
    <text evidence="3">The sequence shown here is derived from an EMBL/GenBank/DDBJ whole genome shotgun (WGS) entry which is preliminary data.</text>
</comment>
<dbReference type="Proteomes" id="UP001620626">
    <property type="component" value="Unassembled WGS sequence"/>
</dbReference>
<gene>
    <name evidence="3" type="ORF">niasHT_031658</name>
</gene>
<dbReference type="PROSITE" id="PS50097">
    <property type="entry name" value="BTB"/>
    <property type="match status" value="1"/>
</dbReference>
<proteinExistence type="predicted"/>
<dbReference type="InterPro" id="IPR000210">
    <property type="entry name" value="BTB/POZ_dom"/>
</dbReference>
<feature type="chain" id="PRO_5044865308" description="BTB domain-containing protein" evidence="1">
    <location>
        <begin position="22"/>
        <end position="294"/>
    </location>
</feature>
<evidence type="ECO:0000313" key="4">
    <source>
        <dbReference type="Proteomes" id="UP001620626"/>
    </source>
</evidence>
<protein>
    <recommendedName>
        <fullName evidence="2">BTB domain-containing protein</fullName>
    </recommendedName>
</protein>
<feature type="signal peptide" evidence="1">
    <location>
        <begin position="1"/>
        <end position="21"/>
    </location>
</feature>
<evidence type="ECO:0000259" key="2">
    <source>
        <dbReference type="PROSITE" id="PS50097"/>
    </source>
</evidence>
<organism evidence="3 4">
    <name type="scientific">Heterodera trifolii</name>
    <dbReference type="NCBI Taxonomy" id="157864"/>
    <lineage>
        <taxon>Eukaryota</taxon>
        <taxon>Metazoa</taxon>
        <taxon>Ecdysozoa</taxon>
        <taxon>Nematoda</taxon>
        <taxon>Chromadorea</taxon>
        <taxon>Rhabditida</taxon>
        <taxon>Tylenchina</taxon>
        <taxon>Tylenchomorpha</taxon>
        <taxon>Tylenchoidea</taxon>
        <taxon>Heteroderidae</taxon>
        <taxon>Heteroderinae</taxon>
        <taxon>Heterodera</taxon>
    </lineage>
</organism>
<feature type="domain" description="BTB" evidence="2">
    <location>
        <begin position="163"/>
        <end position="234"/>
    </location>
</feature>
<dbReference type="EMBL" id="JBICBT010001070">
    <property type="protein sequence ID" value="KAL3084773.1"/>
    <property type="molecule type" value="Genomic_DNA"/>
</dbReference>
<evidence type="ECO:0000256" key="1">
    <source>
        <dbReference type="SAM" id="SignalP"/>
    </source>
</evidence>
<keyword evidence="1" id="KW-0732">Signal</keyword>
<keyword evidence="4" id="KW-1185">Reference proteome</keyword>
<evidence type="ECO:0000313" key="3">
    <source>
        <dbReference type="EMBL" id="KAL3084773.1"/>
    </source>
</evidence>
<sequence length="294" mass="33025">MIKPFLFLSLCALIEIKFVSSKYPPNGKIELRLENFAQFADESPVDGRPKVSNVERIRGIGWQLKTWISQASNGKKLLSNRIVIGFSDLSWSCAAKITFSITVGKNAVTFNEEGLFSNSARMLEFVKDIEELLELCRSNRSDLLILSAEIFAEAASGQAFPFNDSLLVKQHEEDKIGKLISVNKKLLALHSPFFDKLLFGTDQAASSSGTSLAQKPTIVQLDPPSTLEHFQKMIAISILNSMGREDFCDGKNFMEIHNEMNRLGEEAQAEVYARYYELFPEAKKNNNKKARICE</sequence>